<evidence type="ECO:0000313" key="13">
    <source>
        <dbReference type="Proteomes" id="UP000565441"/>
    </source>
</evidence>
<evidence type="ECO:0000256" key="8">
    <source>
        <dbReference type="ARBA" id="ARBA00071212"/>
    </source>
</evidence>
<evidence type="ECO:0000256" key="1">
    <source>
        <dbReference type="ARBA" id="ARBA00011003"/>
    </source>
</evidence>
<dbReference type="Pfam" id="PF16575">
    <property type="entry name" value="CLP1_P"/>
    <property type="match status" value="1"/>
</dbReference>
<feature type="domain" description="NOL9 N-terminal" evidence="11">
    <location>
        <begin position="175"/>
        <end position="232"/>
    </location>
</feature>
<organism evidence="12 13">
    <name type="scientific">Tricholomella constricta</name>
    <dbReference type="NCBI Taxonomy" id="117010"/>
    <lineage>
        <taxon>Eukaryota</taxon>
        <taxon>Fungi</taxon>
        <taxon>Dikarya</taxon>
        <taxon>Basidiomycota</taxon>
        <taxon>Agaricomycotina</taxon>
        <taxon>Agaricomycetes</taxon>
        <taxon>Agaricomycetidae</taxon>
        <taxon>Agaricales</taxon>
        <taxon>Tricholomatineae</taxon>
        <taxon>Lyophyllaceae</taxon>
        <taxon>Tricholomella</taxon>
    </lineage>
</organism>
<comment type="similarity">
    <text evidence="1">Belongs to the Clp1 family. NOL9/GRC3 subfamily.</text>
</comment>
<keyword evidence="6" id="KW-0418">Kinase</keyword>
<evidence type="ECO:0000256" key="3">
    <source>
        <dbReference type="ARBA" id="ARBA00019824"/>
    </source>
</evidence>
<feature type="compositionally biased region" description="Pro residues" evidence="9">
    <location>
        <begin position="523"/>
        <end position="532"/>
    </location>
</feature>
<dbReference type="Pfam" id="PF24419">
    <property type="entry name" value="Cupin_NOL9"/>
    <property type="match status" value="1"/>
</dbReference>
<evidence type="ECO:0000256" key="2">
    <source>
        <dbReference type="ARBA" id="ARBA00018706"/>
    </source>
</evidence>
<feature type="domain" description="Clp1 P-loop" evidence="10">
    <location>
        <begin position="346"/>
        <end position="511"/>
    </location>
</feature>
<evidence type="ECO:0000259" key="11">
    <source>
        <dbReference type="Pfam" id="PF24419"/>
    </source>
</evidence>
<evidence type="ECO:0000256" key="5">
    <source>
        <dbReference type="ARBA" id="ARBA00022741"/>
    </source>
</evidence>
<dbReference type="InterPro" id="IPR032319">
    <property type="entry name" value="CLP1_P"/>
</dbReference>
<dbReference type="GO" id="GO:0005524">
    <property type="term" value="F:ATP binding"/>
    <property type="evidence" value="ECO:0007669"/>
    <property type="project" value="UniProtKB-KW"/>
</dbReference>
<evidence type="ECO:0000313" key="12">
    <source>
        <dbReference type="EMBL" id="KAF5371487.1"/>
    </source>
</evidence>
<proteinExistence type="inferred from homology"/>
<feature type="compositionally biased region" description="Low complexity" evidence="9">
    <location>
        <begin position="1"/>
        <end position="16"/>
    </location>
</feature>
<dbReference type="AlphaFoldDB" id="A0A8H5GUX0"/>
<evidence type="ECO:0000256" key="7">
    <source>
        <dbReference type="ARBA" id="ARBA00022840"/>
    </source>
</evidence>
<dbReference type="PANTHER" id="PTHR12755">
    <property type="entry name" value="CLEAVAGE/POLYADENYLATION FACTOR IA SUBUNIT CLP1P"/>
    <property type="match status" value="1"/>
</dbReference>
<keyword evidence="5" id="KW-0547">Nucleotide-binding</keyword>
<dbReference type="Proteomes" id="UP000565441">
    <property type="component" value="Unassembled WGS sequence"/>
</dbReference>
<protein>
    <recommendedName>
        <fullName evidence="3">Polynucleotide 5'-hydroxyl-kinase GRC3</fullName>
    </recommendedName>
    <alternativeName>
        <fullName evidence="8">Polynucleotide 5'-hydroxyl-kinase NOL9</fullName>
    </alternativeName>
    <alternativeName>
        <fullName evidence="2">Polynucleotide 5'-hydroxyl-kinase grc3</fullName>
    </alternativeName>
</protein>
<dbReference type="Gene3D" id="3.40.50.300">
    <property type="entry name" value="P-loop containing nucleotide triphosphate hydrolases"/>
    <property type="match status" value="1"/>
</dbReference>
<reference evidence="12 13" key="1">
    <citation type="journal article" date="2020" name="ISME J.">
        <title>Uncovering the hidden diversity of litter-decomposition mechanisms in mushroom-forming fungi.</title>
        <authorList>
            <person name="Floudas D."/>
            <person name="Bentzer J."/>
            <person name="Ahren D."/>
            <person name="Johansson T."/>
            <person name="Persson P."/>
            <person name="Tunlid A."/>
        </authorList>
    </citation>
    <scope>NUCLEOTIDE SEQUENCE [LARGE SCALE GENOMIC DNA]</scope>
    <source>
        <strain evidence="12 13">CBS 661.87</strain>
    </source>
</reference>
<dbReference type="EMBL" id="JAACJP010000046">
    <property type="protein sequence ID" value="KAF5371487.1"/>
    <property type="molecule type" value="Genomic_DNA"/>
</dbReference>
<evidence type="ECO:0000256" key="9">
    <source>
        <dbReference type="SAM" id="MobiDB-lite"/>
    </source>
</evidence>
<keyword evidence="7" id="KW-0067">ATP-binding</keyword>
<keyword evidence="13" id="KW-1185">Reference proteome</keyword>
<name>A0A8H5GUX0_9AGAR</name>
<dbReference type="GO" id="GO:0005634">
    <property type="term" value="C:nucleus"/>
    <property type="evidence" value="ECO:0007669"/>
    <property type="project" value="TreeGrafter"/>
</dbReference>
<dbReference type="InterPro" id="IPR045116">
    <property type="entry name" value="Clp1/Grc3"/>
</dbReference>
<dbReference type="OrthoDB" id="2405412at2759"/>
<dbReference type="GO" id="GO:0051731">
    <property type="term" value="F:polynucleotide 5'-hydroxyl-kinase activity"/>
    <property type="evidence" value="ECO:0007669"/>
    <property type="project" value="InterPro"/>
</dbReference>
<gene>
    <name evidence="12" type="ORF">D9615_009646</name>
</gene>
<feature type="region of interest" description="Disordered" evidence="9">
    <location>
        <begin position="521"/>
        <end position="560"/>
    </location>
</feature>
<feature type="region of interest" description="Disordered" evidence="9">
    <location>
        <begin position="1"/>
        <end position="75"/>
    </location>
</feature>
<feature type="compositionally biased region" description="Pro residues" evidence="9">
    <location>
        <begin position="22"/>
        <end position="40"/>
    </location>
</feature>
<comment type="caution">
    <text evidence="12">The sequence shown here is derived from an EMBL/GenBank/DDBJ whole genome shotgun (WGS) entry which is preliminary data.</text>
</comment>
<evidence type="ECO:0000256" key="6">
    <source>
        <dbReference type="ARBA" id="ARBA00022777"/>
    </source>
</evidence>
<dbReference type="InterPro" id="IPR027417">
    <property type="entry name" value="P-loop_NTPase"/>
</dbReference>
<sequence length="795" mass="85620">MLSAIAARKAAQAARQDSNVPTPEPSTPTLPPAEPKPIPKPTSKRKSSAQSANPPKRKKKEKRTPATASRYFDDADAFQDQDDVIIIDSDDEVLSEDPGTPDPTMSKRKWSPSIPMNDSSDEDEDIDVPFGVLPTISVSPRPKSDNSDVLSTFHPTLNQNMFLLDSAEVSALQLECDTERNATIVALRPEETLCLLGTYSVSVLQGSITLCGVTLSSSSQRHHVFAPRSSPLPVLEGADATGAIQRITYLPGAVQSLIASPVALVLLQELHTGVAGLGNVCRTFDGIFEPSRLQKPVAKTPFQLSGVHMILNQTKDTQAFDVPSSWKRALSSTSPDTSAAVHFVKGPKKSGKSTFARALVNSLLSRYQKVAYLECDLGQSEFTPGGMVALNVISSPLFGKFAVKLPMKPSLTTCKSLGPPFTHPTLPHCAHYIGAATPRSSPSHYLAAIQAILETYRLDIQTPAISWNTNDDDARISDFIPLVVNTMGWNKGLGADLTLKIQDMAQPTEVYEIEAPVDAAWPSPLPPPPPSQPNTHPSPSFSFSFSSSSHQPKQHLLQPIPPSALSTNYSAADHRSLAIISYFHALFPPSPPPQDELPQLTATAWRTSLPLCALPPYEVDITRTFDKVILTGAGTEDVVPSEIRRVLNGAVVALVACTPGTLDLDLDANLPAENARAAMATAVPYTQGSAPPSPLTSTCHGLALLRSVSPTSTSASAHVHVLTPLPHGLLMESRVLVKGELELPIWGMLDFRSEDGEDVAGVEKGKVPYLQWGKGEGRGAERRRVRRNLMRRGQM</sequence>
<accession>A0A8H5GUX0</accession>
<feature type="region of interest" description="Disordered" evidence="9">
    <location>
        <begin position="88"/>
        <end position="123"/>
    </location>
</feature>
<dbReference type="InterPro" id="IPR057573">
    <property type="entry name" value="NOL9_N"/>
</dbReference>
<keyword evidence="4" id="KW-0808">Transferase</keyword>
<feature type="compositionally biased region" description="Low complexity" evidence="9">
    <location>
        <begin position="533"/>
        <end position="549"/>
    </location>
</feature>
<evidence type="ECO:0000256" key="4">
    <source>
        <dbReference type="ARBA" id="ARBA00022679"/>
    </source>
</evidence>
<dbReference type="GO" id="GO:0000448">
    <property type="term" value="P:cleavage in ITS2 between 5.8S rRNA and LSU-rRNA of tricistronic rRNA transcript (SSU-rRNA, 5.8S rRNA, LSU-rRNA)"/>
    <property type="evidence" value="ECO:0007669"/>
    <property type="project" value="TreeGrafter"/>
</dbReference>
<evidence type="ECO:0000259" key="10">
    <source>
        <dbReference type="Pfam" id="PF16575"/>
    </source>
</evidence>
<dbReference type="PANTHER" id="PTHR12755:SF3">
    <property type="entry name" value="POLYNUCLEOTIDE 5'-HYDROXYL-KINASE NOL9"/>
    <property type="match status" value="1"/>
</dbReference>